<evidence type="ECO:0000256" key="13">
    <source>
        <dbReference type="SAM" id="Phobius"/>
    </source>
</evidence>
<comment type="catalytic activity">
    <reaction evidence="12">
        <text>K(+)(in) = K(+)(out)</text>
        <dbReference type="Rhea" id="RHEA:29463"/>
        <dbReference type="ChEBI" id="CHEBI:29103"/>
    </reaction>
</comment>
<organism evidence="14 15">
    <name type="scientific">Rhodococcoides fascians</name>
    <name type="common">Rhodococcus fascians</name>
    <dbReference type="NCBI Taxonomy" id="1828"/>
    <lineage>
        <taxon>Bacteria</taxon>
        <taxon>Bacillati</taxon>
        <taxon>Actinomycetota</taxon>
        <taxon>Actinomycetes</taxon>
        <taxon>Mycobacteriales</taxon>
        <taxon>Nocardiaceae</taxon>
        <taxon>Rhodococcoides</taxon>
    </lineage>
</organism>
<keyword evidence="10 13" id="KW-0472">Membrane</keyword>
<accession>A0A143QNF4</accession>
<comment type="subcellular location">
    <subcellularLocation>
        <location evidence="1">Membrane</location>
        <topology evidence="1">Multi-pass membrane protein</topology>
    </subcellularLocation>
</comment>
<dbReference type="RefSeq" id="WP_048319411.1">
    <property type="nucleotide sequence ID" value="NZ_CP015220.1"/>
</dbReference>
<evidence type="ECO:0000256" key="1">
    <source>
        <dbReference type="ARBA" id="ARBA00004141"/>
    </source>
</evidence>
<evidence type="ECO:0000256" key="5">
    <source>
        <dbReference type="ARBA" id="ARBA00022692"/>
    </source>
</evidence>
<keyword evidence="11" id="KW-0407">Ion channel</keyword>
<evidence type="ECO:0000313" key="14">
    <source>
        <dbReference type="EMBL" id="AMY24022.1"/>
    </source>
</evidence>
<keyword evidence="7" id="KW-0630">Potassium</keyword>
<evidence type="ECO:0000256" key="6">
    <source>
        <dbReference type="ARBA" id="ARBA00022826"/>
    </source>
</evidence>
<keyword evidence="15" id="KW-1185">Reference proteome</keyword>
<feature type="transmembrane region" description="Helical" evidence="13">
    <location>
        <begin position="50"/>
        <end position="69"/>
    </location>
</feature>
<feature type="transmembrane region" description="Helical" evidence="13">
    <location>
        <begin position="157"/>
        <end position="185"/>
    </location>
</feature>
<reference evidence="14 15" key="1">
    <citation type="journal article" date="2016" name="Genome Announc.">
        <title>Complete Genome and Plasmid Sequences for Rhodococcus fascians D188 and Draft Sequences for Rhodococcus Isolates PBTS 1 and PBTS 2.</title>
        <authorList>
            <person name="Stamler R.A."/>
            <person name="Vereecke D."/>
            <person name="Zhang Y."/>
            <person name="Schilkey F."/>
            <person name="Devitt N."/>
            <person name="Randall J.J."/>
        </authorList>
    </citation>
    <scope>NUCLEOTIDE SEQUENCE [LARGE SCALE GENOMIC DNA]</scope>
    <source>
        <strain evidence="14 15">PBTS2</strain>
    </source>
</reference>
<keyword evidence="5 13" id="KW-0812">Transmembrane</keyword>
<feature type="transmembrane region" description="Helical" evidence="13">
    <location>
        <begin position="76"/>
        <end position="97"/>
    </location>
</feature>
<dbReference type="PATRIC" id="fig|1653479.3.peg.2757"/>
<evidence type="ECO:0008006" key="16">
    <source>
        <dbReference type="Google" id="ProtNLM"/>
    </source>
</evidence>
<evidence type="ECO:0000256" key="11">
    <source>
        <dbReference type="ARBA" id="ARBA00023303"/>
    </source>
</evidence>
<evidence type="ECO:0000256" key="8">
    <source>
        <dbReference type="ARBA" id="ARBA00022989"/>
    </source>
</evidence>
<dbReference type="PANTHER" id="PTHR31462">
    <property type="entry name" value="ENDOSOMAL/LYSOSOMAL POTASSIUM CHANNEL TMEM175"/>
    <property type="match status" value="1"/>
</dbReference>
<keyword evidence="8 13" id="KW-1133">Transmembrane helix</keyword>
<feature type="transmembrane region" description="Helical" evidence="13">
    <location>
        <begin position="12"/>
        <end position="30"/>
    </location>
</feature>
<name>A0A143QNF4_RHOFA</name>
<comment type="similarity">
    <text evidence="2">Belongs to the TMEM175 family.</text>
</comment>
<dbReference type="GO" id="GO:0005267">
    <property type="term" value="F:potassium channel activity"/>
    <property type="evidence" value="ECO:0007669"/>
    <property type="project" value="UniProtKB-KW"/>
</dbReference>
<gene>
    <name evidence="14" type="ORF">A3Q41_02728</name>
</gene>
<keyword evidence="4" id="KW-0633">Potassium transport</keyword>
<dbReference type="GO" id="GO:0015252">
    <property type="term" value="F:proton channel activity"/>
    <property type="evidence" value="ECO:0007669"/>
    <property type="project" value="InterPro"/>
</dbReference>
<keyword evidence="3" id="KW-0813">Transport</keyword>
<dbReference type="Proteomes" id="UP000076038">
    <property type="component" value="Chromosome"/>
</dbReference>
<feature type="transmembrane region" description="Helical" evidence="13">
    <location>
        <begin position="117"/>
        <end position="136"/>
    </location>
</feature>
<protein>
    <recommendedName>
        <fullName evidence="16">DUF1211 domain-containing protein</fullName>
    </recommendedName>
</protein>
<proteinExistence type="inferred from homology"/>
<evidence type="ECO:0000256" key="3">
    <source>
        <dbReference type="ARBA" id="ARBA00022448"/>
    </source>
</evidence>
<evidence type="ECO:0000313" key="15">
    <source>
        <dbReference type="Proteomes" id="UP000076038"/>
    </source>
</evidence>
<dbReference type="EMBL" id="CP015220">
    <property type="protein sequence ID" value="AMY24022.1"/>
    <property type="molecule type" value="Genomic_DNA"/>
</dbReference>
<evidence type="ECO:0000256" key="4">
    <source>
        <dbReference type="ARBA" id="ARBA00022538"/>
    </source>
</evidence>
<keyword evidence="9" id="KW-0406">Ion transport</keyword>
<reference evidence="15" key="2">
    <citation type="submission" date="2016-04" db="EMBL/GenBank/DDBJ databases">
        <title>Complete Genome and Plasmid Sequences for Rhodococcus fascians D188 and Draft Sequences for Rhodococcus spp. Isolates PBTS 1 and PBTS 2.</title>
        <authorList>
            <person name="Stamer R."/>
            <person name="Vereecke D."/>
            <person name="Zhang Y."/>
            <person name="Schilkey F."/>
            <person name="Devitt N."/>
            <person name="Randall J."/>
        </authorList>
    </citation>
    <scope>NUCLEOTIDE SEQUENCE [LARGE SCALE GENOMIC DNA]</scope>
    <source>
        <strain evidence="15">PBTS2</strain>
    </source>
</reference>
<sequence length="202" mass="22633">MEYQRGFERLVNFSDAVVAIAATLLVLPLVELADPGRSDSFVDVFREHGVEFYAFVLSFLVIFTQWLSHHRVFRNLIGYTPALMWINFMWLLSIVFLPFPTKLIAEKNGYDSSSSTLYVATIAVSVIAMFVADVVVSRHPSIVAADSRDVERVRTGAVGSALILIAFGLAFTPLGLWSLLILLLAKPINHFADRRTTRRLVE</sequence>
<dbReference type="AlphaFoldDB" id="A0A143QNF4"/>
<evidence type="ECO:0000256" key="7">
    <source>
        <dbReference type="ARBA" id="ARBA00022958"/>
    </source>
</evidence>
<keyword evidence="6" id="KW-0631">Potassium channel</keyword>
<evidence type="ECO:0000256" key="9">
    <source>
        <dbReference type="ARBA" id="ARBA00023065"/>
    </source>
</evidence>
<evidence type="ECO:0000256" key="2">
    <source>
        <dbReference type="ARBA" id="ARBA00006920"/>
    </source>
</evidence>
<dbReference type="PANTHER" id="PTHR31462:SF5">
    <property type="entry name" value="ENDOSOMAL_LYSOSOMAL PROTON CHANNEL TMEM175"/>
    <property type="match status" value="1"/>
</dbReference>
<evidence type="ECO:0000256" key="12">
    <source>
        <dbReference type="ARBA" id="ARBA00034430"/>
    </source>
</evidence>
<evidence type="ECO:0000256" key="10">
    <source>
        <dbReference type="ARBA" id="ARBA00023136"/>
    </source>
</evidence>
<dbReference type="GO" id="GO:0016020">
    <property type="term" value="C:membrane"/>
    <property type="evidence" value="ECO:0007669"/>
    <property type="project" value="UniProtKB-SubCell"/>
</dbReference>
<dbReference type="Pfam" id="PF06736">
    <property type="entry name" value="TMEM175"/>
    <property type="match status" value="1"/>
</dbReference>
<dbReference type="KEGG" id="rhs:A3Q41_02728"/>
<dbReference type="InterPro" id="IPR010617">
    <property type="entry name" value="TMEM175-like"/>
</dbReference>
<dbReference type="OrthoDB" id="7626281at2"/>